<evidence type="ECO:0000313" key="2">
    <source>
        <dbReference type="EMBL" id="KKN72091.1"/>
    </source>
</evidence>
<feature type="domain" description="Baseplate protein J-like barrel" evidence="1">
    <location>
        <begin position="96"/>
        <end position="154"/>
    </location>
</feature>
<gene>
    <name evidence="2" type="ORF">LCGC14_0414860</name>
</gene>
<dbReference type="Pfam" id="PF04865">
    <property type="entry name" value="Baseplate_J"/>
    <property type="match status" value="1"/>
</dbReference>
<sequence length="404" mass="43061">MAIPVFPGGGSPDTCDATPNDQDHFLDVIDKVFPPEYVEPMKVRTNAGYENFQSAAKVGERLSLAVNRTECGALAIYAPVGVRASGLVEFSRPTFGAGAVTVKAGTIVTTSSGGRDFITQQDVVFGGAALGPLSVAIEAIAEGYEWNVPGEITTPAGEVLEGSIDTTKSLIMDPPFGDPTIIVKQKVDTTGGVSPMLEGLGKDRGVTRKPNEAVEAFRFRVRTLPDTVSPGAILRAVSAILDDYGLTFKAIETFELSLQTVYDGPSPNAGTPTFTPTLPPAPYDSNLFAYDDPRPEDPLTNIYFDLSEVRGAFYIVIQRLTLFDVGMAYDDPGITPADFKDPTTGRQRGTSAYDIPITADPALVYPAAYDGFDVRTATAATSIQETLDEIKAMGVKAVVLLQRL</sequence>
<dbReference type="AlphaFoldDB" id="A0A0F9VET2"/>
<dbReference type="InterPro" id="IPR006949">
    <property type="entry name" value="Barrel_Baseplate_J-like"/>
</dbReference>
<protein>
    <recommendedName>
        <fullName evidence="1">Baseplate protein J-like barrel domain-containing protein</fullName>
    </recommendedName>
</protein>
<name>A0A0F9VET2_9ZZZZ</name>
<proteinExistence type="predicted"/>
<evidence type="ECO:0000259" key="1">
    <source>
        <dbReference type="Pfam" id="PF04865"/>
    </source>
</evidence>
<dbReference type="EMBL" id="LAZR01000370">
    <property type="protein sequence ID" value="KKN72091.1"/>
    <property type="molecule type" value="Genomic_DNA"/>
</dbReference>
<reference evidence="2" key="1">
    <citation type="journal article" date="2015" name="Nature">
        <title>Complex archaea that bridge the gap between prokaryotes and eukaryotes.</title>
        <authorList>
            <person name="Spang A."/>
            <person name="Saw J.H."/>
            <person name="Jorgensen S.L."/>
            <person name="Zaremba-Niedzwiedzka K."/>
            <person name="Martijn J."/>
            <person name="Lind A.E."/>
            <person name="van Eijk R."/>
            <person name="Schleper C."/>
            <person name="Guy L."/>
            <person name="Ettema T.J."/>
        </authorList>
    </citation>
    <scope>NUCLEOTIDE SEQUENCE</scope>
</reference>
<comment type="caution">
    <text evidence="2">The sequence shown here is derived from an EMBL/GenBank/DDBJ whole genome shotgun (WGS) entry which is preliminary data.</text>
</comment>
<organism evidence="2">
    <name type="scientific">marine sediment metagenome</name>
    <dbReference type="NCBI Taxonomy" id="412755"/>
    <lineage>
        <taxon>unclassified sequences</taxon>
        <taxon>metagenomes</taxon>
        <taxon>ecological metagenomes</taxon>
    </lineage>
</organism>
<accession>A0A0F9VET2</accession>